<dbReference type="GO" id="GO:0008017">
    <property type="term" value="F:microtubule binding"/>
    <property type="evidence" value="ECO:0007669"/>
    <property type="project" value="InterPro"/>
</dbReference>
<feature type="coiled-coil region" evidence="10">
    <location>
        <begin position="362"/>
        <end position="389"/>
    </location>
</feature>
<keyword evidence="2" id="KW-0493">Microtubule</keyword>
<keyword evidence="6 9" id="KW-0505">Motor protein</keyword>
<evidence type="ECO:0000313" key="14">
    <source>
        <dbReference type="Proteomes" id="UP001249851"/>
    </source>
</evidence>
<dbReference type="SUPFAM" id="SSF52540">
    <property type="entry name" value="P-loop containing nucleoside triphosphate hydrolases"/>
    <property type="match status" value="1"/>
</dbReference>
<dbReference type="EMBL" id="JARQWQ010000005">
    <property type="protein sequence ID" value="KAK2572019.1"/>
    <property type="molecule type" value="Genomic_DNA"/>
</dbReference>
<evidence type="ECO:0000256" key="9">
    <source>
        <dbReference type="PROSITE-ProRule" id="PRU00283"/>
    </source>
</evidence>
<reference evidence="13" key="1">
    <citation type="journal article" date="2023" name="G3 (Bethesda)">
        <title>Whole genome assembly and annotation of the endangered Caribbean coral Acropora cervicornis.</title>
        <authorList>
            <person name="Selwyn J.D."/>
            <person name="Vollmer S.V."/>
        </authorList>
    </citation>
    <scope>NUCLEOTIDE SEQUENCE</scope>
    <source>
        <strain evidence="13">K2</strain>
    </source>
</reference>
<dbReference type="PANTHER" id="PTHR47968">
    <property type="entry name" value="CENTROMERE PROTEIN E"/>
    <property type="match status" value="1"/>
</dbReference>
<feature type="coiled-coil region" evidence="10">
    <location>
        <begin position="530"/>
        <end position="557"/>
    </location>
</feature>
<keyword evidence="3 9" id="KW-0547">Nucleotide-binding</keyword>
<evidence type="ECO:0000256" key="4">
    <source>
        <dbReference type="ARBA" id="ARBA00022840"/>
    </source>
</evidence>
<dbReference type="FunFam" id="3.40.850.10:FF:000056">
    <property type="entry name" value="Kinesin-like protein"/>
    <property type="match status" value="1"/>
</dbReference>
<dbReference type="GO" id="GO:0007018">
    <property type="term" value="P:microtubule-based movement"/>
    <property type="evidence" value="ECO:0007669"/>
    <property type="project" value="InterPro"/>
</dbReference>
<dbReference type="InterPro" id="IPR027417">
    <property type="entry name" value="P-loop_NTPase"/>
</dbReference>
<dbReference type="Gene3D" id="3.40.850.10">
    <property type="entry name" value="Kinesin motor domain"/>
    <property type="match status" value="1"/>
</dbReference>
<feature type="region of interest" description="Disordered" evidence="11">
    <location>
        <begin position="699"/>
        <end position="727"/>
    </location>
</feature>
<dbReference type="PRINTS" id="PR00380">
    <property type="entry name" value="KINESINHEAVY"/>
</dbReference>
<dbReference type="Proteomes" id="UP001249851">
    <property type="component" value="Unassembled WGS sequence"/>
</dbReference>
<evidence type="ECO:0000256" key="2">
    <source>
        <dbReference type="ARBA" id="ARBA00022701"/>
    </source>
</evidence>
<dbReference type="AlphaFoldDB" id="A0AAD9R2P0"/>
<feature type="compositionally biased region" description="Polar residues" evidence="11">
    <location>
        <begin position="699"/>
        <end position="712"/>
    </location>
</feature>
<feature type="region of interest" description="Disordered" evidence="11">
    <location>
        <begin position="804"/>
        <end position="825"/>
    </location>
</feature>
<dbReference type="PROSITE" id="PS00411">
    <property type="entry name" value="KINESIN_MOTOR_1"/>
    <property type="match status" value="1"/>
</dbReference>
<evidence type="ECO:0000256" key="11">
    <source>
        <dbReference type="SAM" id="MobiDB-lite"/>
    </source>
</evidence>
<dbReference type="GO" id="GO:0003777">
    <property type="term" value="F:microtubule motor activity"/>
    <property type="evidence" value="ECO:0007669"/>
    <property type="project" value="InterPro"/>
</dbReference>
<protein>
    <recommendedName>
        <fullName evidence="8">Kinesin-like protein KIN-8B</fullName>
    </recommendedName>
</protein>
<dbReference type="GO" id="GO:0005524">
    <property type="term" value="F:ATP binding"/>
    <property type="evidence" value="ECO:0007669"/>
    <property type="project" value="UniProtKB-UniRule"/>
</dbReference>
<accession>A0AAD9R2P0</accession>
<feature type="binding site" evidence="9">
    <location>
        <begin position="107"/>
        <end position="114"/>
    </location>
    <ligand>
        <name>ATP</name>
        <dbReference type="ChEBI" id="CHEBI:30616"/>
    </ligand>
</feature>
<evidence type="ECO:0000313" key="13">
    <source>
        <dbReference type="EMBL" id="KAK2572019.1"/>
    </source>
</evidence>
<comment type="caution">
    <text evidence="13">The sequence shown here is derived from an EMBL/GenBank/DDBJ whole genome shotgun (WGS) entry which is preliminary data.</text>
</comment>
<dbReference type="CDD" id="cd01370">
    <property type="entry name" value="KISc_KIP3_like"/>
    <property type="match status" value="1"/>
</dbReference>
<keyword evidence="14" id="KW-1185">Reference proteome</keyword>
<feature type="compositionally biased region" description="Basic and acidic residues" evidence="11">
    <location>
        <begin position="440"/>
        <end position="449"/>
    </location>
</feature>
<keyword evidence="5 10" id="KW-0175">Coiled coil</keyword>
<comment type="similarity">
    <text evidence="9">Belongs to the TRAFAC class myosin-kinesin ATPase superfamily. Kinesin family.</text>
</comment>
<dbReference type="Pfam" id="PF00225">
    <property type="entry name" value="Kinesin"/>
    <property type="match status" value="1"/>
</dbReference>
<evidence type="ECO:0000256" key="3">
    <source>
        <dbReference type="ARBA" id="ARBA00022741"/>
    </source>
</evidence>
<gene>
    <name evidence="13" type="ORF">P5673_003447</name>
</gene>
<dbReference type="InterPro" id="IPR001752">
    <property type="entry name" value="Kinesin_motor_dom"/>
</dbReference>
<evidence type="ECO:0000256" key="7">
    <source>
        <dbReference type="ARBA" id="ARBA00023212"/>
    </source>
</evidence>
<feature type="compositionally biased region" description="Basic and acidic residues" evidence="11">
    <location>
        <begin position="486"/>
        <end position="500"/>
    </location>
</feature>
<reference evidence="13" key="2">
    <citation type="journal article" date="2023" name="Science">
        <title>Genomic signatures of disease resistance in endangered staghorn corals.</title>
        <authorList>
            <person name="Vollmer S.V."/>
            <person name="Selwyn J.D."/>
            <person name="Despard B.A."/>
            <person name="Roesel C.L."/>
        </authorList>
    </citation>
    <scope>NUCLEOTIDE SEQUENCE</scope>
    <source>
        <strain evidence="13">K2</strain>
    </source>
</reference>
<feature type="compositionally biased region" description="Low complexity" evidence="11">
    <location>
        <begin position="973"/>
        <end position="982"/>
    </location>
</feature>
<dbReference type="PROSITE" id="PS50067">
    <property type="entry name" value="KINESIN_MOTOR_2"/>
    <property type="match status" value="1"/>
</dbReference>
<feature type="domain" description="Kinesin motor" evidence="12">
    <location>
        <begin position="13"/>
        <end position="347"/>
    </location>
</feature>
<feature type="region of interest" description="Disordered" evidence="11">
    <location>
        <begin position="931"/>
        <end position="1053"/>
    </location>
</feature>
<organism evidence="13 14">
    <name type="scientific">Acropora cervicornis</name>
    <name type="common">Staghorn coral</name>
    <dbReference type="NCBI Taxonomy" id="6130"/>
    <lineage>
        <taxon>Eukaryota</taxon>
        <taxon>Metazoa</taxon>
        <taxon>Cnidaria</taxon>
        <taxon>Anthozoa</taxon>
        <taxon>Hexacorallia</taxon>
        <taxon>Scleractinia</taxon>
        <taxon>Astrocoeniina</taxon>
        <taxon>Acroporidae</taxon>
        <taxon>Acropora</taxon>
    </lineage>
</organism>
<feature type="region of interest" description="Disordered" evidence="11">
    <location>
        <begin position="753"/>
        <end position="783"/>
    </location>
</feature>
<keyword evidence="4 9" id="KW-0067">ATP-binding</keyword>
<dbReference type="GO" id="GO:0005874">
    <property type="term" value="C:microtubule"/>
    <property type="evidence" value="ECO:0007669"/>
    <property type="project" value="UniProtKB-KW"/>
</dbReference>
<evidence type="ECO:0000256" key="10">
    <source>
        <dbReference type="SAM" id="Coils"/>
    </source>
</evidence>
<keyword evidence="7" id="KW-0963">Cytoplasm</keyword>
<name>A0AAD9R2P0_ACRCE</name>
<evidence type="ECO:0000256" key="8">
    <source>
        <dbReference type="ARBA" id="ARBA00068376"/>
    </source>
</evidence>
<evidence type="ECO:0000256" key="6">
    <source>
        <dbReference type="ARBA" id="ARBA00023175"/>
    </source>
</evidence>
<dbReference type="InterPro" id="IPR036961">
    <property type="entry name" value="Kinesin_motor_dom_sf"/>
</dbReference>
<evidence type="ECO:0000259" key="12">
    <source>
        <dbReference type="PROSITE" id="PS50067"/>
    </source>
</evidence>
<dbReference type="SMART" id="SM00129">
    <property type="entry name" value="KISc"/>
    <property type="match status" value="1"/>
</dbReference>
<dbReference type="InterPro" id="IPR019821">
    <property type="entry name" value="Kinesin_motor_CS"/>
</dbReference>
<feature type="compositionally biased region" description="Polar residues" evidence="11">
    <location>
        <begin position="455"/>
        <end position="468"/>
    </location>
</feature>
<dbReference type="PANTHER" id="PTHR47968:SF13">
    <property type="entry name" value="KINESIN-LIKE PROTEIN KIF19 ISOFORM X1"/>
    <property type="match status" value="1"/>
</dbReference>
<dbReference type="InterPro" id="IPR027640">
    <property type="entry name" value="Kinesin-like_fam"/>
</dbReference>
<keyword evidence="7" id="KW-0206">Cytoskeleton</keyword>
<evidence type="ECO:0000256" key="5">
    <source>
        <dbReference type="ARBA" id="ARBA00023054"/>
    </source>
</evidence>
<comment type="subcellular location">
    <subcellularLocation>
        <location evidence="1">Cytoplasm</location>
        <location evidence="1">Cytoskeleton</location>
    </subcellularLocation>
</comment>
<sequence length="1053" mass="117918">MPDKVKEKESTQNLLVAVRVRPLNGAEVEDKKCTEIVHVLDENLVVLKDPNEDQDDILRANRSREKQYIFDYAFGPNSNQADVYTKVAKPLIESVITGYNATVFAYGATGAGKTFTMLGTDQEPGIMARTLNDLFYEMDKTKEDMKYKVSMSYLEIYNEMIRDLLNPSSGFLELREDSKGVVVAGISEVQAKKTSEVMDLLVMGNKQRTSEPTAANKTSSRSHAILQVTVTQKSRVKNTIDEFKVGKLFMIDLAGSERAAQTKNRGKRMIEGAHINRSLLALGNCINALSENRGHYVNYRDSKLTRLLKDSLGGNCRTVMVAHASPASGSFEETRNTLLYADRAKNIKTNTKPNQFSVSYHIAQYTNIIADLRKEIFRLKLKISEHGEESGDESLRKRRLIELEDTAMQISLDVNRYMLVIDEWEQEKARRGIRKSTKSFVEKSDHSEIEEGETSNDPPRTQEDNALSESDERGTSLSKSESLEDVESKDLDTEKNKKEELEDSNGTAGIAEPEEVIFAREEISTLIAEEKRTSDLKADLQEKLQQTRKEVETLEELLPKKISSEENREILGLLCKIHELEITNAELQSNSLLRENLLQQKDLEINKFESRQRLCYEIIQMQRTVINDSGVKCPNELDALYEVYTEQSADFLSSTEESKQTSLNNLQKASILSEFNRRMMPITRERLFTVSKLSPLSEETPSRLVSLQNSPVKRTRAPPSASAVSEDDVFMADSSSPLPLSMPKMTRKLLSFTEDGESERSTPIESIVTEESREEVTPATPASPVFARTRKISQLATRRRIGLEKNPSRSSLEPGNEFPVKASSVTDMRAHEQTVARQNVKADRTLSTKASLSMSDLTVIDKRTGDVSCEETISLDKQKSPAISKVKKSPQRIPKRLRSASLDEGKVLRVKPRRTRKEELQEAARQKAAAALAKKNRLYTGPNAEARKPFVVRRSRGPNLTKATQHDAKKAAGKPSASAANSQLNVNYGKGHTIQKRYRGPAEIRGSDSSRSTPRLKPAKNPPRTGGTKSVDELSVSGVAVRPSKQTAGMRRS</sequence>
<feature type="region of interest" description="Disordered" evidence="11">
    <location>
        <begin position="435"/>
        <end position="515"/>
    </location>
</feature>
<evidence type="ECO:0000256" key="1">
    <source>
        <dbReference type="ARBA" id="ARBA00004245"/>
    </source>
</evidence>
<proteinExistence type="inferred from homology"/>